<evidence type="ECO:0000256" key="1">
    <source>
        <dbReference type="ARBA" id="ARBA00022729"/>
    </source>
</evidence>
<dbReference type="GO" id="GO:0005737">
    <property type="term" value="C:cytoplasm"/>
    <property type="evidence" value="ECO:0007669"/>
    <property type="project" value="TreeGrafter"/>
</dbReference>
<evidence type="ECO:0000313" key="8">
    <source>
        <dbReference type="Proteomes" id="UP000660668"/>
    </source>
</evidence>
<dbReference type="RefSeq" id="WP_194695703.1">
    <property type="nucleotide sequence ID" value="NZ_JADKPO010000007.1"/>
</dbReference>
<dbReference type="InterPro" id="IPR022409">
    <property type="entry name" value="PKD/Chitinase_dom"/>
</dbReference>
<dbReference type="InterPro" id="IPR003644">
    <property type="entry name" value="Calx_beta"/>
</dbReference>
<organism evidence="7 8">
    <name type="scientific">Nocardioides agariphilus</name>
    <dbReference type="NCBI Taxonomy" id="433664"/>
    <lineage>
        <taxon>Bacteria</taxon>
        <taxon>Bacillati</taxon>
        <taxon>Actinomycetota</taxon>
        <taxon>Actinomycetes</taxon>
        <taxon>Propionibacteriales</taxon>
        <taxon>Nocardioidaceae</taxon>
        <taxon>Nocardioides</taxon>
    </lineage>
</organism>
<evidence type="ECO:0000256" key="2">
    <source>
        <dbReference type="ARBA" id="ARBA00022737"/>
    </source>
</evidence>
<dbReference type="InterPro" id="IPR021655">
    <property type="entry name" value="Put_metal-bd"/>
</dbReference>
<dbReference type="PROSITE" id="PS50012">
    <property type="entry name" value="RCC1_3"/>
    <property type="match status" value="2"/>
</dbReference>
<feature type="domain" description="Calx-beta" evidence="6">
    <location>
        <begin position="1142"/>
        <end position="1242"/>
    </location>
</feature>
<evidence type="ECO:0000259" key="5">
    <source>
        <dbReference type="SMART" id="SM00089"/>
    </source>
</evidence>
<dbReference type="SMART" id="SM00237">
    <property type="entry name" value="Calx_beta"/>
    <property type="match status" value="2"/>
</dbReference>
<feature type="domain" description="PKD/Chitinase" evidence="5">
    <location>
        <begin position="1458"/>
        <end position="1540"/>
    </location>
</feature>
<dbReference type="SUPFAM" id="SSF49299">
    <property type="entry name" value="PKD domain"/>
    <property type="match status" value="3"/>
</dbReference>
<dbReference type="CDD" id="cd00146">
    <property type="entry name" value="PKD"/>
    <property type="match status" value="1"/>
</dbReference>
<protein>
    <submittedName>
        <fullName evidence="7">PxKF domain-containing protein</fullName>
    </submittedName>
</protein>
<dbReference type="PANTHER" id="PTHR45982:SF1">
    <property type="entry name" value="REGULATOR OF CHROMOSOME CONDENSATION"/>
    <property type="match status" value="1"/>
</dbReference>
<comment type="caution">
    <text evidence="7">The sequence shown here is derived from an EMBL/GenBank/DDBJ whole genome shotgun (WGS) entry which is preliminary data.</text>
</comment>
<keyword evidence="2" id="KW-0677">Repeat</keyword>
<dbReference type="InterPro" id="IPR013783">
    <property type="entry name" value="Ig-like_fold"/>
</dbReference>
<dbReference type="InterPro" id="IPR000408">
    <property type="entry name" value="Reg_chr_condens"/>
</dbReference>
<proteinExistence type="predicted"/>
<dbReference type="Gene3D" id="2.130.10.30">
    <property type="entry name" value="Regulator of chromosome condensation 1/beta-lactamase-inhibitor protein II"/>
    <property type="match status" value="2"/>
</dbReference>
<dbReference type="Pfam" id="PF11617">
    <property type="entry name" value="Cu-binding_MopE"/>
    <property type="match status" value="1"/>
</dbReference>
<sequence length="1655" mass="169704">MTRWRGRASRGIVMMLATTAAAGGAVMAVQSPAAANENALWVGKIGETHGTFGANAVVRIWGDLRVKTFGCAEDGVNDFVYPTSNVYVVAPGSASGELTDVTGGRPNTVVQYATVFDDEIIAMTQPGGTLAEGTYDVVFDTCQDGRFDPEDDNVFPGAITVTMPAVLPAADGALASLKNASHAEYESWKNARTVMNAVWKQVEKAIKGGCKAGNPWACAMKYANYFGPIKKQFDQLLVNQGLHYLAIYEDPPNTDFKHAITAPAVDNTAGADAMAGEVALTQALLDAVEAYKGAQQAGDAEWALVHARTVRDLHDALAAQADGTSAQLQDLEGLYSSQADEGLQAARDYLGRVRREGLTPGEKHTLRDNGMSDAEITAFESDLAATSTPRILASDVRAALAAQRSTHADTVSALAQGRSAWQAIVTSLEAQDNVPDEQPVASFDAPATVVEGEGFGLDASGSTAAVSYAWDLDGDRDFDDATGASPSVTLTEPGTALIGLRVRNDAGQTAYGWKSVRVTSRGSAPVVSGTPTDRLQTMVTGTSRKFDVAVSDDGGTPAVVWSIDGQAAGTGASLTWTAPTSVGVHEVVATATDADGHASSFAWDINVHQPDVDGDGWSSLLDCDETDAAVHPGATEYLGNGIDDDCDDSSPDAPPGGLTGKVYGWGNATYGALGTGTISNSDHVTPTATALDNDVVQVEAMLGNAYAVLADGSVRAWGISGAIGDGQSVTRYGPVQPVGPGGVGLLTGVRRISASLDHVAATTTGGKVLTWGNQTAGTFGDGSTPTSRLYPDYVRTSLGGSALTGVRSVEAGHAEDYALMEDGTVMAWGSVSCLGSSSGVATPFPSTIPGLTDIKQISTSPAVTLFLRKDGTVLSCGGTDEELGRDWNFTDKSPWKPLPVAGFGPGSKVVDISITGDAAMAMKEDGSVYLWGRNTNAALAPIFGADAGVAEEPTLAPLPAGPPAVDVDNTDSVTPRVIRADGSLVLWGGNTFGAGGTGKPGFITSPIVLDVAGRTVLQTSGSNWTGFALTRPKDDPELELPASWVSASVADTDLSESGGGAFTVSLDHVLLDDMAITWSLGAGTADASDAELTSGTVVIPAGQTSAQVDVDVKDDAIDEDDETVVLSLTGARLGLQIDRAQAIGTVADDDAAPTVSVESRTIDEGGTSLTDTPVTFRLSKPSGKEVVATYATLAGSASAGSDYVESSAVIRFAPGETEDVVHLSVTGDTEQEPTETFAVQLSDATNAEIGAAGTVRILDDEVLVVNATGSTVVEGSPVEFAITVSPTPLAGVEVSVPWTIGPASGTAVLSADEPSAVVSMPTTDDTEVETPEAVELELGQLVASDERKVVLGEVGPSFVTDNDDAEPDNQAPVVSAGTAPSGLEGAAIALSGTVEDDAPGVTAQWSVSGPCTVLGAGAASSVRCTQNGAYAATLTATDAGGLTATATTTVTVGNAAPVAVAVDVDGAGASVAFTDAGTDDTHTCKVVWGDGTPDGLVTGAVSPCVLAHRYGRGTWTARVTVTDGDGGSFEVQRSVTVADTAWPWRGFLQPVDNAPAINVVKAGQAVPVKFGLGGYRGMDIFAAGSPASGAVTCGGGDTDTVEETSNPGASSLTYDVGTDTYQYVWKTQKNWAGQCRRLVVELADGTSHWAEFRLR</sequence>
<dbReference type="GO" id="GO:0016020">
    <property type="term" value="C:membrane"/>
    <property type="evidence" value="ECO:0007669"/>
    <property type="project" value="InterPro"/>
</dbReference>
<dbReference type="InterPro" id="IPR009091">
    <property type="entry name" value="RCC1/BLIP-II"/>
</dbReference>
<dbReference type="SUPFAM" id="SSF141072">
    <property type="entry name" value="CalX-like"/>
    <property type="match status" value="3"/>
</dbReference>
<dbReference type="PRINTS" id="PR00633">
    <property type="entry name" value="RCCNDNSATION"/>
</dbReference>
<dbReference type="EMBL" id="JADKPO010000007">
    <property type="protein sequence ID" value="MBF4767560.1"/>
    <property type="molecule type" value="Genomic_DNA"/>
</dbReference>
<dbReference type="Pfam" id="PF03160">
    <property type="entry name" value="Calx-beta"/>
    <property type="match status" value="1"/>
</dbReference>
<dbReference type="GO" id="GO:0005975">
    <property type="term" value="P:carbohydrate metabolic process"/>
    <property type="evidence" value="ECO:0007669"/>
    <property type="project" value="UniProtKB-ARBA"/>
</dbReference>
<keyword evidence="8" id="KW-1185">Reference proteome</keyword>
<dbReference type="Gene3D" id="2.60.40.10">
    <property type="entry name" value="Immunoglobulins"/>
    <property type="match status" value="4"/>
</dbReference>
<evidence type="ECO:0000256" key="3">
    <source>
        <dbReference type="ARBA" id="ARBA00022837"/>
    </source>
</evidence>
<dbReference type="NCBIfam" id="NF038114">
    <property type="entry name" value="rightmost"/>
    <property type="match status" value="1"/>
</dbReference>
<dbReference type="Pfam" id="PF00415">
    <property type="entry name" value="RCC1"/>
    <property type="match status" value="1"/>
</dbReference>
<dbReference type="InterPro" id="IPR035986">
    <property type="entry name" value="PKD_dom_sf"/>
</dbReference>
<dbReference type="InterPro" id="IPR051553">
    <property type="entry name" value="Ran_GTPase-activating"/>
</dbReference>
<evidence type="ECO:0000259" key="6">
    <source>
        <dbReference type="SMART" id="SM00237"/>
    </source>
</evidence>
<dbReference type="Proteomes" id="UP000660668">
    <property type="component" value="Unassembled WGS sequence"/>
</dbReference>
<accession>A0A930VPF2</accession>
<feature type="domain" description="PKD/Chitinase" evidence="5">
    <location>
        <begin position="1373"/>
        <end position="1455"/>
    </location>
</feature>
<keyword evidence="3" id="KW-0106">Calcium</keyword>
<dbReference type="InterPro" id="IPR038081">
    <property type="entry name" value="CalX-like_sf"/>
</dbReference>
<feature type="domain" description="Calx-beta" evidence="6">
    <location>
        <begin position="1029"/>
        <end position="1129"/>
    </location>
</feature>
<evidence type="ECO:0000313" key="7">
    <source>
        <dbReference type="EMBL" id="MBF4767560.1"/>
    </source>
</evidence>
<name>A0A930VPF2_9ACTN</name>
<reference evidence="7" key="1">
    <citation type="submission" date="2020-11" db="EMBL/GenBank/DDBJ databases">
        <title>Nocardioides cynanchi sp. nov., isolated from soil of rhizosphere of Cynanchum wilfordii.</title>
        <authorList>
            <person name="Lee J.-S."/>
            <person name="Suh M.K."/>
            <person name="Kim J.-S."/>
        </authorList>
    </citation>
    <scope>NUCLEOTIDE SEQUENCE</scope>
    <source>
        <strain evidence="7">KCTC 19276</strain>
    </source>
</reference>
<keyword evidence="1 4" id="KW-0732">Signal</keyword>
<dbReference type="Gene3D" id="2.60.40.2030">
    <property type="match status" value="2"/>
</dbReference>
<dbReference type="SMART" id="SM00089">
    <property type="entry name" value="PKD"/>
    <property type="match status" value="3"/>
</dbReference>
<feature type="signal peptide" evidence="4">
    <location>
        <begin position="1"/>
        <end position="35"/>
    </location>
</feature>
<feature type="domain" description="PKD/Chitinase" evidence="5">
    <location>
        <begin position="440"/>
        <end position="521"/>
    </location>
</feature>
<dbReference type="GO" id="GO:0007154">
    <property type="term" value="P:cell communication"/>
    <property type="evidence" value="ECO:0007669"/>
    <property type="project" value="InterPro"/>
</dbReference>
<dbReference type="GO" id="GO:0005085">
    <property type="term" value="F:guanyl-nucleotide exchange factor activity"/>
    <property type="evidence" value="ECO:0007669"/>
    <property type="project" value="TreeGrafter"/>
</dbReference>
<gene>
    <name evidence="7" type="ORF">ISU10_07245</name>
</gene>
<dbReference type="PANTHER" id="PTHR45982">
    <property type="entry name" value="REGULATOR OF CHROMOSOME CONDENSATION"/>
    <property type="match status" value="1"/>
</dbReference>
<feature type="chain" id="PRO_5037228484" evidence="4">
    <location>
        <begin position="36"/>
        <end position="1655"/>
    </location>
</feature>
<dbReference type="SUPFAM" id="SSF50985">
    <property type="entry name" value="RCC1/BLIP-II"/>
    <property type="match status" value="1"/>
</dbReference>
<evidence type="ECO:0000256" key="4">
    <source>
        <dbReference type="SAM" id="SignalP"/>
    </source>
</evidence>